<keyword evidence="4" id="KW-0560">Oxidoreductase</keyword>
<dbReference type="CDD" id="cd02808">
    <property type="entry name" value="GltS_FMN"/>
    <property type="match status" value="1"/>
</dbReference>
<gene>
    <name evidence="4" type="ORF">MNBD_NITROSPINAE02-1498</name>
</gene>
<evidence type="ECO:0000256" key="2">
    <source>
        <dbReference type="SAM" id="Phobius"/>
    </source>
</evidence>
<dbReference type="Gene3D" id="3.20.20.70">
    <property type="entry name" value="Aldolase class I"/>
    <property type="match status" value="1"/>
</dbReference>
<evidence type="ECO:0000313" key="4">
    <source>
        <dbReference type="EMBL" id="VAX22233.1"/>
    </source>
</evidence>
<dbReference type="EC" id="1.4.7.1" evidence="4"/>
<keyword evidence="2" id="KW-0812">Transmembrane</keyword>
<name>A0A3B1CC23_9ZZZZ</name>
<dbReference type="InterPro" id="IPR027283">
    <property type="entry name" value="YerD"/>
</dbReference>
<evidence type="ECO:0000259" key="3">
    <source>
        <dbReference type="Pfam" id="PF01645"/>
    </source>
</evidence>
<dbReference type="InterPro" id="IPR024188">
    <property type="entry name" value="GltB"/>
</dbReference>
<protein>
    <submittedName>
        <fullName evidence="4">Ferredoxin-dependent glutamate synthase</fullName>
        <ecNumber evidence="4">1.4.7.1</ecNumber>
    </submittedName>
</protein>
<dbReference type="Pfam" id="PF01645">
    <property type="entry name" value="Glu_synthase"/>
    <property type="match status" value="1"/>
</dbReference>
<organism evidence="4">
    <name type="scientific">hydrothermal vent metagenome</name>
    <dbReference type="NCBI Taxonomy" id="652676"/>
    <lineage>
        <taxon>unclassified sequences</taxon>
        <taxon>metagenomes</taxon>
        <taxon>ecological metagenomes</taxon>
    </lineage>
</organism>
<dbReference type="PIRSF" id="PIRSF006429">
    <property type="entry name" value="GOGAT_lg_2"/>
    <property type="match status" value="1"/>
</dbReference>
<dbReference type="EMBL" id="UOGE01000073">
    <property type="protein sequence ID" value="VAX22233.1"/>
    <property type="molecule type" value="Genomic_DNA"/>
</dbReference>
<dbReference type="PANTHER" id="PTHR43819">
    <property type="entry name" value="ARCHAEAL-TYPE GLUTAMATE SYNTHASE [NADPH]"/>
    <property type="match status" value="1"/>
</dbReference>
<comment type="similarity">
    <text evidence="1">Belongs to the glutamate synthase family.</text>
</comment>
<dbReference type="GO" id="GO:0006537">
    <property type="term" value="P:glutamate biosynthetic process"/>
    <property type="evidence" value="ECO:0007669"/>
    <property type="project" value="InterPro"/>
</dbReference>
<dbReference type="InterPro" id="IPR013785">
    <property type="entry name" value="Aldolase_TIM"/>
</dbReference>
<dbReference type="AlphaFoldDB" id="A0A3B1CC23"/>
<reference evidence="4" key="1">
    <citation type="submission" date="2018-06" db="EMBL/GenBank/DDBJ databases">
        <authorList>
            <person name="Zhirakovskaya E."/>
        </authorList>
    </citation>
    <scope>NUCLEOTIDE SEQUENCE</scope>
</reference>
<evidence type="ECO:0000256" key="1">
    <source>
        <dbReference type="ARBA" id="ARBA00009716"/>
    </source>
</evidence>
<feature type="domain" description="Glutamate synthase" evidence="3">
    <location>
        <begin position="156"/>
        <end position="474"/>
    </location>
</feature>
<proteinExistence type="inferred from homology"/>
<keyword evidence="2" id="KW-1133">Transmembrane helix</keyword>
<accession>A0A3B1CC23</accession>
<dbReference type="InterPro" id="IPR002932">
    <property type="entry name" value="Glu_synthdom"/>
</dbReference>
<dbReference type="PIRSF" id="PIRSF500060">
    <property type="entry name" value="UCP500060"/>
    <property type="match status" value="1"/>
</dbReference>
<keyword evidence="2" id="KW-0472">Membrane</keyword>
<dbReference type="SUPFAM" id="SSF51395">
    <property type="entry name" value="FMN-linked oxidoreductases"/>
    <property type="match status" value="1"/>
</dbReference>
<sequence length="530" mass="57643">MIETWSRSLFVIISVILIIIVGAIGAVFPLALWFYAILVPFIILGVIDMFQTRKAVLRNFPALGHFRYLLESVRPEIQQYFIESDSDEHPFSREKRAVVYRRAKKCMDTLPFGTLRDVNRTGYEWIVHSMKPVKPDKCNCGTTIGKGVCKQPYQAALLNISAMSFGALSKNAILALNKGAKRGGFYHNTGEGGISPYHLEGGADLVWQIGTGYFGCRKADGSFCQDTFRERASSLAVVKMIEIKISQGAKPGHGGILPAAKVSKEISEIRGIPMGEDVISPPWHSAFGTPVELMEFVAKLRELSGGKPVGFKICIGNEKEFMSTVKAMLKTGIAPDFITVDGAEGGTGAAPLEFSNSVGSPLNDGLWFVHNTLVAAGVRDRMKIIAAGKITTGFHMISKLALGADLCNAARAMMFALGCIQARQCNTNHCPVGVATQDPKLAWGLDIEDKASRVANFQALTVESAIDLFGAAGLKKPCDLGPTHIRKRTGVGQIRRLDEVYTYLEDGALVHGNVTGRLADMWEEADADHF</sequence>
<feature type="transmembrane region" description="Helical" evidence="2">
    <location>
        <begin position="9"/>
        <end position="26"/>
    </location>
</feature>
<dbReference type="GO" id="GO:0016041">
    <property type="term" value="F:glutamate synthase (ferredoxin) activity"/>
    <property type="evidence" value="ECO:0007669"/>
    <property type="project" value="UniProtKB-EC"/>
</dbReference>
<dbReference type="PANTHER" id="PTHR43819:SF1">
    <property type="entry name" value="ARCHAEAL-TYPE GLUTAMATE SYNTHASE [NADPH]"/>
    <property type="match status" value="1"/>
</dbReference>